<dbReference type="AlphaFoldDB" id="A0A2C9ZKY3"/>
<organism evidence="2 3">
    <name type="scientific">Gordonia lacunae</name>
    <dbReference type="NCBI Taxonomy" id="417102"/>
    <lineage>
        <taxon>Bacteria</taxon>
        <taxon>Bacillati</taxon>
        <taxon>Actinomycetota</taxon>
        <taxon>Actinomycetes</taxon>
        <taxon>Mycobacteriales</taxon>
        <taxon>Gordoniaceae</taxon>
        <taxon>Gordonia</taxon>
    </lineage>
</organism>
<dbReference type="EMBL" id="NGFO01000001">
    <property type="protein sequence ID" value="OUC80896.1"/>
    <property type="molecule type" value="Genomic_DNA"/>
</dbReference>
<dbReference type="SUPFAM" id="SSF63380">
    <property type="entry name" value="Riboflavin synthase domain-like"/>
    <property type="match status" value="1"/>
</dbReference>
<dbReference type="STRING" id="417102.CA982_00570"/>
<evidence type="ECO:0000313" key="3">
    <source>
        <dbReference type="Proteomes" id="UP000194632"/>
    </source>
</evidence>
<dbReference type="Gene3D" id="2.40.30.10">
    <property type="entry name" value="Translation factors"/>
    <property type="match status" value="1"/>
</dbReference>
<dbReference type="OrthoDB" id="3291337at2"/>
<dbReference type="CDD" id="cd06193">
    <property type="entry name" value="siderophore_interacting"/>
    <property type="match status" value="1"/>
</dbReference>
<gene>
    <name evidence="2" type="ORF">CA982_00570</name>
</gene>
<dbReference type="InterPro" id="IPR017927">
    <property type="entry name" value="FAD-bd_FR_type"/>
</dbReference>
<evidence type="ECO:0000259" key="1">
    <source>
        <dbReference type="PROSITE" id="PS51384"/>
    </source>
</evidence>
<dbReference type="InterPro" id="IPR013113">
    <property type="entry name" value="SIP_FAD-bd"/>
</dbReference>
<dbReference type="Pfam" id="PF04954">
    <property type="entry name" value="SIP"/>
    <property type="match status" value="1"/>
</dbReference>
<comment type="caution">
    <text evidence="2">The sequence shown here is derived from an EMBL/GenBank/DDBJ whole genome shotgun (WGS) entry which is preliminary data.</text>
</comment>
<dbReference type="InterPro" id="IPR039374">
    <property type="entry name" value="SIP_fam"/>
</dbReference>
<protein>
    <submittedName>
        <fullName evidence="2">NADPH-dependent ferric siderophore reductase</fullName>
    </submittedName>
</protein>
<reference evidence="2 3" key="1">
    <citation type="submission" date="2017-05" db="EMBL/GenBank/DDBJ databases">
        <title>Biotechnological potential of actinobacteria isolated from South African environments.</title>
        <authorList>
            <person name="Le Roes-Hill M."/>
            <person name="Prins A."/>
            <person name="Durrell K.A."/>
        </authorList>
    </citation>
    <scope>NUCLEOTIDE SEQUENCE [LARGE SCALE GENOMIC DNA]</scope>
    <source>
        <strain evidence="2">BS2</strain>
    </source>
</reference>
<evidence type="ECO:0000313" key="2">
    <source>
        <dbReference type="EMBL" id="OUC80896.1"/>
    </source>
</evidence>
<dbReference type="PROSITE" id="PS51384">
    <property type="entry name" value="FAD_FR"/>
    <property type="match status" value="1"/>
</dbReference>
<dbReference type="GO" id="GO:0016491">
    <property type="term" value="F:oxidoreductase activity"/>
    <property type="evidence" value="ECO:0007669"/>
    <property type="project" value="InterPro"/>
</dbReference>
<dbReference type="Gene3D" id="3.40.50.80">
    <property type="entry name" value="Nucleotide-binding domain of ferredoxin-NADP reductase (FNR) module"/>
    <property type="match status" value="1"/>
</dbReference>
<dbReference type="PANTHER" id="PTHR30157">
    <property type="entry name" value="FERRIC REDUCTASE, NADPH-DEPENDENT"/>
    <property type="match status" value="1"/>
</dbReference>
<dbReference type="InterPro" id="IPR039261">
    <property type="entry name" value="FNR_nucleotide-bd"/>
</dbReference>
<sequence>MTRSAESVRPWEYSAFRVTVAGTQRIAPHFIRVTLAGSTLRHFAPWGLDQRIKLVLPMADGTEPDFGLLEEPTPHPKQWYARWKALPSDRRNELRTYTPSAVRPDAGEIDVDVFVHEPAGPASRWALTCSAGDRLVITGPDIRVGDTGYGIHYRPPRAPGRLLLIGDESAMPAIANILAATPPTTRTDVLLELADPLDDIVGARHSHGRIQHVIRGRDTGRRLDDAVRDWGAQYAVDFRDDVPAAYAWIAGEATATTRIRRHLTKDLGIDKDHVAFLGYWKLGGPLVG</sequence>
<feature type="domain" description="FAD-binding FR-type" evidence="1">
    <location>
        <begin position="13"/>
        <end position="156"/>
    </location>
</feature>
<name>A0A2C9ZKY3_9ACTN</name>
<dbReference type="Proteomes" id="UP000194632">
    <property type="component" value="Unassembled WGS sequence"/>
</dbReference>
<dbReference type="RefSeq" id="WP_086533408.1">
    <property type="nucleotide sequence ID" value="NZ_NGFO01000001.1"/>
</dbReference>
<accession>A0A2C9ZKY3</accession>
<dbReference type="InterPro" id="IPR007037">
    <property type="entry name" value="SIP_rossman_dom"/>
</dbReference>
<dbReference type="PANTHER" id="PTHR30157:SF0">
    <property type="entry name" value="NADPH-DEPENDENT FERRIC-CHELATE REDUCTASE"/>
    <property type="match status" value="1"/>
</dbReference>
<dbReference type="InterPro" id="IPR017938">
    <property type="entry name" value="Riboflavin_synthase-like_b-brl"/>
</dbReference>
<proteinExistence type="predicted"/>
<dbReference type="Pfam" id="PF08021">
    <property type="entry name" value="FAD_binding_9"/>
    <property type="match status" value="1"/>
</dbReference>
<keyword evidence="3" id="KW-1185">Reference proteome</keyword>